<sequence>MSGSSDTSQPSDRSAFCAAILGGGPGGGLPARAQAVANCQLRLPVDCAFMLGMADTATYAQAAALLQMRWSSGQAGY</sequence>
<protein>
    <submittedName>
        <fullName evidence="1">Uncharacterized protein</fullName>
    </submittedName>
</protein>
<accession>A0A6M8HLA8</accession>
<proteinExistence type="predicted"/>
<dbReference type="KEGG" id="lck:HN018_02865"/>
<gene>
    <name evidence="1" type="ORF">HN018_02865</name>
</gene>
<dbReference type="RefSeq" id="WP_171836467.1">
    <property type="nucleotide sequence ID" value="NZ_CP053708.1"/>
</dbReference>
<evidence type="ECO:0000313" key="2">
    <source>
        <dbReference type="Proteomes" id="UP000500767"/>
    </source>
</evidence>
<evidence type="ECO:0000313" key="1">
    <source>
        <dbReference type="EMBL" id="QKE89131.1"/>
    </source>
</evidence>
<organism evidence="1 2">
    <name type="scientific">Lichenicola cladoniae</name>
    <dbReference type="NCBI Taxonomy" id="1484109"/>
    <lineage>
        <taxon>Bacteria</taxon>
        <taxon>Pseudomonadati</taxon>
        <taxon>Pseudomonadota</taxon>
        <taxon>Alphaproteobacteria</taxon>
        <taxon>Acetobacterales</taxon>
        <taxon>Acetobacteraceae</taxon>
        <taxon>Lichenicola</taxon>
    </lineage>
</organism>
<dbReference type="EMBL" id="CP053708">
    <property type="protein sequence ID" value="QKE89131.1"/>
    <property type="molecule type" value="Genomic_DNA"/>
</dbReference>
<dbReference type="AlphaFoldDB" id="A0A6M8HLA8"/>
<reference evidence="1 2" key="1">
    <citation type="journal article" date="2014" name="World J. Microbiol. Biotechnol.">
        <title>Biodiversity and physiological characteristics of Antarctic and Arctic lichens-associated bacteria.</title>
        <authorList>
            <person name="Lee Y.M."/>
            <person name="Kim E.H."/>
            <person name="Lee H.K."/>
            <person name="Hong S.G."/>
        </authorList>
    </citation>
    <scope>NUCLEOTIDE SEQUENCE [LARGE SCALE GENOMIC DNA]</scope>
    <source>
        <strain evidence="1 2">PAMC 26569</strain>
    </source>
</reference>
<name>A0A6M8HLA8_9PROT</name>
<dbReference type="Proteomes" id="UP000500767">
    <property type="component" value="Chromosome"/>
</dbReference>
<keyword evidence="2" id="KW-1185">Reference proteome</keyword>